<dbReference type="Proteomes" id="UP001610444">
    <property type="component" value="Unassembled WGS sequence"/>
</dbReference>
<name>A0ABR4JHF2_9EURO</name>
<dbReference type="InterPro" id="IPR051704">
    <property type="entry name" value="FAD_aromatic-hydroxylase"/>
</dbReference>
<protein>
    <recommendedName>
        <fullName evidence="3">DDE Tnp4 domain-containing protein</fullName>
    </recommendedName>
</protein>
<sequence length="103" mass="11352">MVAEHLYAREIVQIKLLSLYKGRFVLFGDAGYAGAAGAGTSLALKTPPLLSPILAPQTALGIWVRNAILGFVCCTRIVEFPHRFFSGVFSSEDRYNLPDYEED</sequence>
<keyword evidence="2" id="KW-1185">Reference proteome</keyword>
<dbReference type="EMBL" id="JBFXLR010000074">
    <property type="protein sequence ID" value="KAL2839470.1"/>
    <property type="molecule type" value="Genomic_DNA"/>
</dbReference>
<evidence type="ECO:0008006" key="3">
    <source>
        <dbReference type="Google" id="ProtNLM"/>
    </source>
</evidence>
<dbReference type="PANTHER" id="PTHR46865:SF2">
    <property type="entry name" value="MONOOXYGENASE"/>
    <property type="match status" value="1"/>
</dbReference>
<gene>
    <name evidence="1" type="ORF">BJX68DRAFT_272149</name>
</gene>
<accession>A0ABR4JHF2</accession>
<evidence type="ECO:0000313" key="1">
    <source>
        <dbReference type="EMBL" id="KAL2839470.1"/>
    </source>
</evidence>
<organism evidence="1 2">
    <name type="scientific">Aspergillus pseudodeflectus</name>
    <dbReference type="NCBI Taxonomy" id="176178"/>
    <lineage>
        <taxon>Eukaryota</taxon>
        <taxon>Fungi</taxon>
        <taxon>Dikarya</taxon>
        <taxon>Ascomycota</taxon>
        <taxon>Pezizomycotina</taxon>
        <taxon>Eurotiomycetes</taxon>
        <taxon>Eurotiomycetidae</taxon>
        <taxon>Eurotiales</taxon>
        <taxon>Aspergillaceae</taxon>
        <taxon>Aspergillus</taxon>
        <taxon>Aspergillus subgen. Nidulantes</taxon>
    </lineage>
</organism>
<dbReference type="PANTHER" id="PTHR46865">
    <property type="entry name" value="OXIDOREDUCTASE-RELATED"/>
    <property type="match status" value="1"/>
</dbReference>
<evidence type="ECO:0000313" key="2">
    <source>
        <dbReference type="Proteomes" id="UP001610444"/>
    </source>
</evidence>
<proteinExistence type="predicted"/>
<comment type="caution">
    <text evidence="1">The sequence shown here is derived from an EMBL/GenBank/DDBJ whole genome shotgun (WGS) entry which is preliminary data.</text>
</comment>
<dbReference type="RefSeq" id="XP_070893555.1">
    <property type="nucleotide sequence ID" value="XM_071047136.1"/>
</dbReference>
<reference evidence="1 2" key="1">
    <citation type="submission" date="2024-07" db="EMBL/GenBank/DDBJ databases">
        <title>Section-level genome sequencing and comparative genomics of Aspergillus sections Usti and Cavernicolus.</title>
        <authorList>
            <consortium name="Lawrence Berkeley National Laboratory"/>
            <person name="Nybo J.L."/>
            <person name="Vesth T.C."/>
            <person name="Theobald S."/>
            <person name="Frisvad J.C."/>
            <person name="Larsen T.O."/>
            <person name="Kjaerboelling I."/>
            <person name="Rothschild-Mancinelli K."/>
            <person name="Lyhne E.K."/>
            <person name="Kogle M.E."/>
            <person name="Barry K."/>
            <person name="Clum A."/>
            <person name="Na H."/>
            <person name="Ledsgaard L."/>
            <person name="Lin J."/>
            <person name="Lipzen A."/>
            <person name="Kuo A."/>
            <person name="Riley R."/>
            <person name="Mondo S."/>
            <person name="LaButti K."/>
            <person name="Haridas S."/>
            <person name="Pangalinan J."/>
            <person name="Salamov A.A."/>
            <person name="Simmons B.A."/>
            <person name="Magnuson J.K."/>
            <person name="Chen J."/>
            <person name="Drula E."/>
            <person name="Henrissat B."/>
            <person name="Wiebenga A."/>
            <person name="Lubbers R.J."/>
            <person name="Gomes A.C."/>
            <person name="Macurrencykelacurrency M.R."/>
            <person name="Stajich J."/>
            <person name="Grigoriev I.V."/>
            <person name="Mortensen U.H."/>
            <person name="De vries R.P."/>
            <person name="Baker S.E."/>
            <person name="Andersen M.R."/>
        </authorList>
    </citation>
    <scope>NUCLEOTIDE SEQUENCE [LARGE SCALE GENOMIC DNA]</scope>
    <source>
        <strain evidence="1 2">CBS 756.74</strain>
    </source>
</reference>
<dbReference type="GeneID" id="98162300"/>